<name>A0ABS8DZN4_9ACTN</name>
<dbReference type="Proteomes" id="UP001520654">
    <property type="component" value="Unassembled WGS sequence"/>
</dbReference>
<dbReference type="PANTHER" id="PTHR30383:SF5">
    <property type="entry name" value="SGNH HYDROLASE-TYPE ESTERASE DOMAIN-CONTAINING PROTEIN"/>
    <property type="match status" value="1"/>
</dbReference>
<dbReference type="RefSeq" id="WP_229334160.1">
    <property type="nucleotide sequence ID" value="NZ_JAINUL010000001.1"/>
</dbReference>
<dbReference type="InterPro" id="IPR013830">
    <property type="entry name" value="SGNH_hydro"/>
</dbReference>
<dbReference type="InterPro" id="IPR013517">
    <property type="entry name" value="FG-GAP"/>
</dbReference>
<feature type="domain" description="SGNH hydrolase-type esterase" evidence="3">
    <location>
        <begin position="45"/>
        <end position="222"/>
    </location>
</feature>
<evidence type="ECO:0000313" key="5">
    <source>
        <dbReference type="Proteomes" id="UP001520654"/>
    </source>
</evidence>
<gene>
    <name evidence="4" type="ORF">K7B10_01590</name>
</gene>
<dbReference type="Gene3D" id="3.40.50.1110">
    <property type="entry name" value="SGNH hydrolase"/>
    <property type="match status" value="1"/>
</dbReference>
<feature type="chain" id="PRO_5047409693" evidence="2">
    <location>
        <begin position="28"/>
        <end position="526"/>
    </location>
</feature>
<dbReference type="InterPro" id="IPR036514">
    <property type="entry name" value="SGNH_hydro_sf"/>
</dbReference>
<dbReference type="Pfam" id="PF13472">
    <property type="entry name" value="Lipase_GDSL_2"/>
    <property type="match status" value="1"/>
</dbReference>
<feature type="signal peptide" evidence="2">
    <location>
        <begin position="1"/>
        <end position="27"/>
    </location>
</feature>
<dbReference type="CDD" id="cd01833">
    <property type="entry name" value="XynB_like"/>
    <property type="match status" value="1"/>
</dbReference>
<dbReference type="SUPFAM" id="SSF69318">
    <property type="entry name" value="Integrin alpha N-terminal domain"/>
    <property type="match status" value="1"/>
</dbReference>
<evidence type="ECO:0000256" key="1">
    <source>
        <dbReference type="ARBA" id="ARBA00022729"/>
    </source>
</evidence>
<comment type="caution">
    <text evidence="4">The sequence shown here is derived from an EMBL/GenBank/DDBJ whole genome shotgun (WGS) entry which is preliminary data.</text>
</comment>
<dbReference type="InterPro" id="IPR028994">
    <property type="entry name" value="Integrin_alpha_N"/>
</dbReference>
<reference evidence="4 5" key="1">
    <citation type="submission" date="2021-08" db="EMBL/GenBank/DDBJ databases">
        <title>Genomic Architecture of Streptomyces flavotricini NGL1 and Streptomyces erythrochromogenes HMS4 With Differential Plant Beneficial attributes and laccase production capabilities.</title>
        <authorList>
            <person name="Salwan R."/>
            <person name="Kaur R."/>
            <person name="Sharma V."/>
        </authorList>
    </citation>
    <scope>NUCLEOTIDE SEQUENCE [LARGE SCALE GENOMIC DNA]</scope>
    <source>
        <strain evidence="4 5">NGL1</strain>
    </source>
</reference>
<protein>
    <submittedName>
        <fullName evidence="4">FG-GAP-like repeat-containing protein</fullName>
    </submittedName>
</protein>
<dbReference type="EMBL" id="JAINUL010000001">
    <property type="protein sequence ID" value="MCC0093509.1"/>
    <property type="molecule type" value="Genomic_DNA"/>
</dbReference>
<accession>A0ABS8DZN4</accession>
<keyword evidence="5" id="KW-1185">Reference proteome</keyword>
<sequence>MNKRTAYLLCAATAAATLLSGPVPAGAAPVAEPAAGPQAVRIMPLGDSITLGAGSSDGSGYRGPLWNLLAQQTRYVPDFVGSGTSGGAGDADHEGHSGYTVPGIRSGIDRWQAAAGPDVVLIHLGINDIRHHQADPVDTAHQLLALVDRIRTNNPYAAVIVQGLLTDTPGWEQQTSAFNAVVQAEEAPRQAAGQRFRYVPPPRMDNPAELPDQLHPSDSGYRKMAAAYRPAIDEAVAGGWTSRPYVSRAGNESGADGRVRWADFDGDGRPDHVTIADDGRVFVRLNRAGSTSGSAEWQDLGQVARGTTTERRRVRLADFDGDGRFDYLVVNTDGSVNAWINKGGDKAGQTGWQEIGRVATGLTQDLTKVRFADWDGDGRTDYLLFNDSNNLDVYLNRGGDTSGSRGWQPIGRVTTAVNDRNRVRFADNDGDNKADYHFIKPGGGVDLYRNRGGDVTGSNGWEPVGEIATGVTADHSRVHFADFNGDGHADYVLADPDGGASVWLWNGGDPSGPNGWTGIGRAVGGS</sequence>
<dbReference type="SUPFAM" id="SSF52266">
    <property type="entry name" value="SGNH hydrolase"/>
    <property type="match status" value="1"/>
</dbReference>
<evidence type="ECO:0000313" key="4">
    <source>
        <dbReference type="EMBL" id="MCC0093509.1"/>
    </source>
</evidence>
<organism evidence="4 5">
    <name type="scientific">Streptomyces flavotricini</name>
    <dbReference type="NCBI Taxonomy" id="66888"/>
    <lineage>
        <taxon>Bacteria</taxon>
        <taxon>Bacillati</taxon>
        <taxon>Actinomycetota</taxon>
        <taxon>Actinomycetes</taxon>
        <taxon>Kitasatosporales</taxon>
        <taxon>Streptomycetaceae</taxon>
        <taxon>Streptomyces</taxon>
    </lineage>
</organism>
<evidence type="ECO:0000259" key="3">
    <source>
        <dbReference type="Pfam" id="PF13472"/>
    </source>
</evidence>
<keyword evidence="1 2" id="KW-0732">Signal</keyword>
<evidence type="ECO:0000256" key="2">
    <source>
        <dbReference type="SAM" id="SignalP"/>
    </source>
</evidence>
<proteinExistence type="predicted"/>
<dbReference type="InterPro" id="IPR051532">
    <property type="entry name" value="Ester_Hydrolysis_Enzymes"/>
</dbReference>
<dbReference type="PANTHER" id="PTHR30383">
    <property type="entry name" value="THIOESTERASE 1/PROTEASE 1/LYSOPHOSPHOLIPASE L1"/>
    <property type="match status" value="1"/>
</dbReference>
<dbReference type="Pfam" id="PF13517">
    <property type="entry name" value="FG-GAP_3"/>
    <property type="match status" value="2"/>
</dbReference>